<gene>
    <name evidence="2" type="ORF">Plil01_001314500</name>
</gene>
<dbReference type="InterPro" id="IPR016025">
    <property type="entry name" value="Clathrin_H-chain_N"/>
</dbReference>
<proteinExistence type="predicted"/>
<organism evidence="2 3">
    <name type="scientific">Phytophthora lilii</name>
    <dbReference type="NCBI Taxonomy" id="2077276"/>
    <lineage>
        <taxon>Eukaryota</taxon>
        <taxon>Sar</taxon>
        <taxon>Stramenopiles</taxon>
        <taxon>Oomycota</taxon>
        <taxon>Peronosporomycetes</taxon>
        <taxon>Peronosporales</taxon>
        <taxon>Peronosporaceae</taxon>
        <taxon>Phytophthora</taxon>
    </lineage>
</organism>
<dbReference type="InterPro" id="IPR015348">
    <property type="entry name" value="Clathrin_H-chain_linker_core"/>
</dbReference>
<dbReference type="Proteomes" id="UP001165083">
    <property type="component" value="Unassembled WGS sequence"/>
</dbReference>
<reference evidence="2" key="1">
    <citation type="submission" date="2023-04" db="EMBL/GenBank/DDBJ databases">
        <title>Phytophthora lilii NBRC 32176.</title>
        <authorList>
            <person name="Ichikawa N."/>
            <person name="Sato H."/>
            <person name="Tonouchi N."/>
        </authorList>
    </citation>
    <scope>NUCLEOTIDE SEQUENCE</scope>
    <source>
        <strain evidence="2">NBRC 32176</strain>
    </source>
</reference>
<dbReference type="EMBL" id="BSXW01000861">
    <property type="protein sequence ID" value="GMF30743.1"/>
    <property type="molecule type" value="Genomic_DNA"/>
</dbReference>
<dbReference type="PANTHER" id="PTHR10292:SF1">
    <property type="entry name" value="CLATHRIN HEAVY CHAIN"/>
    <property type="match status" value="1"/>
</dbReference>
<dbReference type="GO" id="GO:0005198">
    <property type="term" value="F:structural molecule activity"/>
    <property type="evidence" value="ECO:0007669"/>
    <property type="project" value="InterPro"/>
</dbReference>
<sequence length="371" mass="41092">MLLVGTSETKRGHAIGIMQLYSMENKVSQVLPGHAGAFAKMNPPGRTGEAQVLVFAGSNGEGQPIQLFGMEVPEVGCVFHLQPKAIAFATEAQNDFPVAMNVSPGDDIAYMITKMGYLFLFDAHSGKMVYRACVMQDTPFVTCLDSKSKGVLGITRRGQLLNFAINRTKLVPYVLNTLHDPQLALALASRMDLPGAEELFVPEFSRLVSVNDVQSAARLAASSPQGVLRSPQTIEIFKKMPDQLNQPQPILQYFSILLEKGTLNKLESIELVRCVLRQGRSSMLKQWLLEDKLDYSEELGDAVAKFNPMLALPVYLRAAVPEKVIHSFVQSLSKQSGLQDPRPLIHLCDRYDFVDELTQYLYSNNLLNSID</sequence>
<dbReference type="GO" id="GO:0030130">
    <property type="term" value="C:clathrin coat of trans-Golgi network vesicle"/>
    <property type="evidence" value="ECO:0007669"/>
    <property type="project" value="InterPro"/>
</dbReference>
<dbReference type="GO" id="GO:0071439">
    <property type="term" value="C:clathrin complex"/>
    <property type="evidence" value="ECO:0007669"/>
    <property type="project" value="TreeGrafter"/>
</dbReference>
<evidence type="ECO:0000313" key="3">
    <source>
        <dbReference type="Proteomes" id="UP001165083"/>
    </source>
</evidence>
<dbReference type="PANTHER" id="PTHR10292">
    <property type="entry name" value="CLATHRIN HEAVY CHAIN RELATED"/>
    <property type="match status" value="1"/>
</dbReference>
<dbReference type="GO" id="GO:0006886">
    <property type="term" value="P:intracellular protein transport"/>
    <property type="evidence" value="ECO:0007669"/>
    <property type="project" value="InterPro"/>
</dbReference>
<keyword evidence="3" id="KW-1185">Reference proteome</keyword>
<evidence type="ECO:0000259" key="1">
    <source>
        <dbReference type="Pfam" id="PF09268"/>
    </source>
</evidence>
<dbReference type="OrthoDB" id="93868at2759"/>
<feature type="domain" description="Clathrin heavy chain linker core motif" evidence="1">
    <location>
        <begin position="170"/>
        <end position="190"/>
    </location>
</feature>
<dbReference type="Pfam" id="PF13838">
    <property type="entry name" value="Clathrin_H_link"/>
    <property type="match status" value="1"/>
</dbReference>
<dbReference type="Gene3D" id="2.130.10.110">
    <property type="entry name" value="Clathrin heavy-chain terminal domain"/>
    <property type="match status" value="1"/>
</dbReference>
<name>A0A9W6UC03_9STRA</name>
<dbReference type="SUPFAM" id="SSF48371">
    <property type="entry name" value="ARM repeat"/>
    <property type="match status" value="1"/>
</dbReference>
<evidence type="ECO:0000313" key="2">
    <source>
        <dbReference type="EMBL" id="GMF30743.1"/>
    </source>
</evidence>
<dbReference type="InterPro" id="IPR016024">
    <property type="entry name" value="ARM-type_fold"/>
</dbReference>
<dbReference type="AlphaFoldDB" id="A0A9W6UC03"/>
<dbReference type="Pfam" id="PF09268">
    <property type="entry name" value="Clathrin-link"/>
    <property type="match status" value="1"/>
</dbReference>
<comment type="caution">
    <text evidence="2">The sequence shown here is derived from an EMBL/GenBank/DDBJ whole genome shotgun (WGS) entry which is preliminary data.</text>
</comment>
<dbReference type="GO" id="GO:0032051">
    <property type="term" value="F:clathrin light chain binding"/>
    <property type="evidence" value="ECO:0007669"/>
    <property type="project" value="TreeGrafter"/>
</dbReference>
<dbReference type="GO" id="GO:0030132">
    <property type="term" value="C:clathrin coat of coated pit"/>
    <property type="evidence" value="ECO:0007669"/>
    <property type="project" value="InterPro"/>
</dbReference>
<protein>
    <submittedName>
        <fullName evidence="2">Unnamed protein product</fullName>
    </submittedName>
</protein>
<dbReference type="SUPFAM" id="SSF50989">
    <property type="entry name" value="Clathrin heavy-chain terminal domain"/>
    <property type="match status" value="1"/>
</dbReference>
<dbReference type="GO" id="GO:0006898">
    <property type="term" value="P:receptor-mediated endocytosis"/>
    <property type="evidence" value="ECO:0007669"/>
    <property type="project" value="TreeGrafter"/>
</dbReference>
<accession>A0A9W6UC03</accession>